<keyword evidence="3" id="KW-0614">Plasmid</keyword>
<protein>
    <recommendedName>
        <fullName evidence="7">Secreted protein</fullName>
    </recommendedName>
</protein>
<proteinExistence type="predicted"/>
<reference evidence="3" key="3">
    <citation type="submission" date="2020-02" db="EMBL/GenBank/DDBJ databases">
        <authorList>
            <person name="Matsumoto Y."/>
            <person name="Kinjo T."/>
            <person name="Motooka D."/>
            <person name="Nabeya D."/>
            <person name="Jung N."/>
            <person name="Uechi K."/>
            <person name="Horii T."/>
            <person name="Iida T."/>
            <person name="Fujita J."/>
            <person name="Nakamura S."/>
        </authorList>
    </citation>
    <scope>NUCLEOTIDE SEQUENCE</scope>
    <source>
        <strain evidence="3">JCM 12687</strain>
        <plasmid evidence="3">pJCM12687</plasmid>
    </source>
</reference>
<reference evidence="4 5" key="1">
    <citation type="submission" date="2016-12" db="EMBL/GenBank/DDBJ databases">
        <title>The new phylogeny of genus Mycobacterium.</title>
        <authorList>
            <person name="Tortoli E."/>
            <person name="Trovato A."/>
            <person name="Cirillo D.M."/>
        </authorList>
    </citation>
    <scope>NUCLEOTIDE SEQUENCE [LARGE SCALE GENOMIC DNA]</scope>
    <source>
        <strain evidence="4 5">DSM 44624</strain>
    </source>
</reference>
<evidence type="ECO:0000313" key="6">
    <source>
        <dbReference type="Proteomes" id="UP000467379"/>
    </source>
</evidence>
<reference evidence="3 6" key="2">
    <citation type="journal article" date="2019" name="Emerg. Microbes Infect.">
        <title>Comprehensive subspecies identification of 175 nontuberculous mycobacteria species based on 7547 genomic profiles.</title>
        <authorList>
            <person name="Matsumoto Y."/>
            <person name="Kinjo T."/>
            <person name="Motooka D."/>
            <person name="Nabeya D."/>
            <person name="Jung N."/>
            <person name="Uechi K."/>
            <person name="Horii T."/>
            <person name="Iida T."/>
            <person name="Fujita J."/>
            <person name="Nakamura S."/>
        </authorList>
    </citation>
    <scope>NUCLEOTIDE SEQUENCE [LARGE SCALE GENOMIC DNA]</scope>
    <source>
        <strain evidence="3 6">JCM 12687</strain>
        <plasmid evidence="3">pJCM12687</plasmid>
    </source>
</reference>
<dbReference type="EMBL" id="AP022607">
    <property type="protein sequence ID" value="BBZ15014.1"/>
    <property type="molecule type" value="Genomic_DNA"/>
</dbReference>
<dbReference type="EMBL" id="MVHM01000027">
    <property type="protein sequence ID" value="ORA31884.1"/>
    <property type="molecule type" value="Genomic_DNA"/>
</dbReference>
<feature type="region of interest" description="Disordered" evidence="1">
    <location>
        <begin position="86"/>
        <end position="106"/>
    </location>
</feature>
<dbReference type="Proteomes" id="UP000192441">
    <property type="component" value="Unassembled WGS sequence"/>
</dbReference>
<evidence type="ECO:0008006" key="7">
    <source>
        <dbReference type="Google" id="ProtNLM"/>
    </source>
</evidence>
<evidence type="ECO:0000313" key="5">
    <source>
        <dbReference type="Proteomes" id="UP000192441"/>
    </source>
</evidence>
<dbReference type="Proteomes" id="UP000467379">
    <property type="component" value="Plasmid pJCM12687"/>
</dbReference>
<keyword evidence="2" id="KW-0732">Signal</keyword>
<name>A0A7I7WC08_9MYCO</name>
<accession>A0A7I7WC08</accession>
<evidence type="ECO:0000313" key="3">
    <source>
        <dbReference type="EMBL" id="BBZ15014.1"/>
    </source>
</evidence>
<feature type="chain" id="PRO_5043803528" description="Secreted protein" evidence="2">
    <location>
        <begin position="21"/>
        <end position="171"/>
    </location>
</feature>
<dbReference type="OrthoDB" id="4746978at2"/>
<evidence type="ECO:0000256" key="1">
    <source>
        <dbReference type="SAM" id="MobiDB-lite"/>
    </source>
</evidence>
<geneLocation type="plasmid" evidence="3 6">
    <name>pJCM12687</name>
</geneLocation>
<evidence type="ECO:0000313" key="4">
    <source>
        <dbReference type="EMBL" id="ORA31884.1"/>
    </source>
</evidence>
<feature type="signal peptide" evidence="2">
    <location>
        <begin position="1"/>
        <end position="20"/>
    </location>
</feature>
<sequence length="171" mass="17747">MGVVTAAAALAVVSVAVADANPRQPPPQFPNIDAYPAVNLSAYEHRGTHPGNSGWFFKAPNGITCAVSMLDDIGATCWGAAVGPPPQSEVNASSLQPGKYSASDPDWNPDATLLSVGTRLDNTNGVACAVISDDSIACRVAPNKGIDLSRPENSRYGVHGFVIQPAGNWTF</sequence>
<evidence type="ECO:0000256" key="2">
    <source>
        <dbReference type="SAM" id="SignalP"/>
    </source>
</evidence>
<organism evidence="4 5">
    <name type="scientific">Mycobacterium branderi</name>
    <dbReference type="NCBI Taxonomy" id="43348"/>
    <lineage>
        <taxon>Bacteria</taxon>
        <taxon>Bacillati</taxon>
        <taxon>Actinomycetota</taxon>
        <taxon>Actinomycetes</taxon>
        <taxon>Mycobacteriales</taxon>
        <taxon>Mycobacteriaceae</taxon>
        <taxon>Mycobacterium</taxon>
    </lineage>
</organism>
<dbReference type="RefSeq" id="WP_083134328.1">
    <property type="nucleotide sequence ID" value="NZ_AP022607.1"/>
</dbReference>
<keyword evidence="6" id="KW-1185">Reference proteome</keyword>
<gene>
    <name evidence="4" type="ORF">BST20_26210</name>
    <name evidence="3" type="ORF">MBRA_52090</name>
</gene>
<dbReference type="AlphaFoldDB" id="A0A7I7WC08"/>